<reference evidence="2 3" key="1">
    <citation type="submission" date="2008-12" db="EMBL/GenBank/DDBJ databases">
        <authorList>
            <person name="Fulton L."/>
            <person name="Clifton S."/>
            <person name="Fulton B."/>
            <person name="Xu J."/>
            <person name="Minx P."/>
            <person name="Pepin K.H."/>
            <person name="Johnson M."/>
            <person name="Bhonagiri V."/>
            <person name="Nash W.E."/>
            <person name="Mardis E.R."/>
            <person name="Wilson R.K."/>
        </authorList>
    </citation>
    <scope>NUCLEOTIDE SEQUENCE [LARGE SCALE GENOMIC DNA]</scope>
    <source>
        <strain evidence="2 3">DSM 12042</strain>
    </source>
</reference>
<feature type="transmembrane region" description="Helical" evidence="1">
    <location>
        <begin position="6"/>
        <end position="32"/>
    </location>
</feature>
<dbReference type="AlphaFoldDB" id="B9Y7Q3"/>
<sequence>MAAVFSFIIYLFSFIILKKQGTCLLISIFLFFEESLRRRRRFHS</sequence>
<accession>B9Y7Q3</accession>
<protein>
    <submittedName>
        <fullName evidence="2">Uncharacterized protein</fullName>
    </submittedName>
</protein>
<gene>
    <name evidence="2" type="ORF">HOLDEFILI_01847</name>
</gene>
<name>B9Y7Q3_9FIRM</name>
<dbReference type="STRING" id="545696.HOLDEFILI_01847"/>
<keyword evidence="1" id="KW-0812">Transmembrane</keyword>
<evidence type="ECO:0000313" key="3">
    <source>
        <dbReference type="Proteomes" id="UP000005950"/>
    </source>
</evidence>
<dbReference type="Proteomes" id="UP000005950">
    <property type="component" value="Unassembled WGS sequence"/>
</dbReference>
<dbReference type="EMBL" id="ACCF01000102">
    <property type="protein sequence ID" value="EEF67984.1"/>
    <property type="molecule type" value="Genomic_DNA"/>
</dbReference>
<evidence type="ECO:0000313" key="2">
    <source>
        <dbReference type="EMBL" id="EEF67984.1"/>
    </source>
</evidence>
<proteinExistence type="predicted"/>
<keyword evidence="1" id="KW-1133">Transmembrane helix</keyword>
<organism evidence="2 3">
    <name type="scientific">Holdemania filiformis DSM 12042</name>
    <dbReference type="NCBI Taxonomy" id="545696"/>
    <lineage>
        <taxon>Bacteria</taxon>
        <taxon>Bacillati</taxon>
        <taxon>Bacillota</taxon>
        <taxon>Erysipelotrichia</taxon>
        <taxon>Erysipelotrichales</taxon>
        <taxon>Erysipelotrichaceae</taxon>
        <taxon>Holdemania</taxon>
    </lineage>
</organism>
<keyword evidence="1" id="KW-0472">Membrane</keyword>
<evidence type="ECO:0000256" key="1">
    <source>
        <dbReference type="SAM" id="Phobius"/>
    </source>
</evidence>
<comment type="caution">
    <text evidence="2">The sequence shown here is derived from an EMBL/GenBank/DDBJ whole genome shotgun (WGS) entry which is preliminary data.</text>
</comment>
<dbReference type="HOGENOM" id="CLU_3217206_0_0_9"/>
<reference evidence="2 3" key="2">
    <citation type="submission" date="2009-02" db="EMBL/GenBank/DDBJ databases">
        <title>Draft genome sequence of Holdemania filiformis DSM 12042.</title>
        <authorList>
            <person name="Sudarsanam P."/>
            <person name="Ley R."/>
            <person name="Guruge J."/>
            <person name="Turnbaugh P.J."/>
            <person name="Mahowald M."/>
            <person name="Liep D."/>
            <person name="Gordon J."/>
        </authorList>
    </citation>
    <scope>NUCLEOTIDE SEQUENCE [LARGE SCALE GENOMIC DNA]</scope>
    <source>
        <strain evidence="2 3">DSM 12042</strain>
    </source>
</reference>